<dbReference type="Proteomes" id="UP000660262">
    <property type="component" value="Unassembled WGS sequence"/>
</dbReference>
<dbReference type="GO" id="GO:0003735">
    <property type="term" value="F:structural constituent of ribosome"/>
    <property type="evidence" value="ECO:0007669"/>
    <property type="project" value="InterPro"/>
</dbReference>
<dbReference type="Pfam" id="PF01250">
    <property type="entry name" value="Ribosomal_S6"/>
    <property type="match status" value="1"/>
</dbReference>
<gene>
    <name evidence="2" type="ORF">PPROV_000208100</name>
</gene>
<dbReference type="OrthoDB" id="10259681at2759"/>
<dbReference type="Gene3D" id="3.30.70.60">
    <property type="match status" value="1"/>
</dbReference>
<protein>
    <recommendedName>
        <fullName evidence="4">30S ribosomal protein S6, chloroplastic</fullName>
    </recommendedName>
</protein>
<dbReference type="PANTHER" id="PTHR21011:SF1">
    <property type="entry name" value="SMALL RIBOSOMAL SUBUNIT PROTEIN BS6M"/>
    <property type="match status" value="1"/>
</dbReference>
<dbReference type="EMBL" id="BNJQ01000005">
    <property type="protein sequence ID" value="GHP03326.1"/>
    <property type="molecule type" value="Genomic_DNA"/>
</dbReference>
<organism evidence="2 3">
    <name type="scientific">Pycnococcus provasolii</name>
    <dbReference type="NCBI Taxonomy" id="41880"/>
    <lineage>
        <taxon>Eukaryota</taxon>
        <taxon>Viridiplantae</taxon>
        <taxon>Chlorophyta</taxon>
        <taxon>Pseudoscourfieldiophyceae</taxon>
        <taxon>Pseudoscourfieldiales</taxon>
        <taxon>Pycnococcaceae</taxon>
        <taxon>Pycnococcus</taxon>
    </lineage>
</organism>
<dbReference type="SUPFAM" id="SSF54995">
    <property type="entry name" value="Ribosomal protein S6"/>
    <property type="match status" value="1"/>
</dbReference>
<dbReference type="HAMAP" id="MF_00360">
    <property type="entry name" value="Ribosomal_bS6"/>
    <property type="match status" value="1"/>
</dbReference>
<comment type="caution">
    <text evidence="2">The sequence shown here is derived from an EMBL/GenBank/DDBJ whole genome shotgun (WGS) entry which is preliminary data.</text>
</comment>
<dbReference type="AlphaFoldDB" id="A0A830H7W2"/>
<comment type="similarity">
    <text evidence="1">Belongs to the bacterial ribosomal protein bS6 family.</text>
</comment>
<evidence type="ECO:0000256" key="1">
    <source>
        <dbReference type="ARBA" id="ARBA00009512"/>
    </source>
</evidence>
<evidence type="ECO:0000313" key="2">
    <source>
        <dbReference type="EMBL" id="GHP03326.1"/>
    </source>
</evidence>
<dbReference type="InterPro" id="IPR000529">
    <property type="entry name" value="Ribosomal_bS6"/>
</dbReference>
<proteinExistence type="inferred from homology"/>
<sequence>MVSYHLLMVFKPSLARQQVASVVQQAGRRVFAGGSAESATAPGIVTAVRSHGHRQLAFEVKRHGERYTHGYIMAMEFCAPPEAIPDVRKDLKTSTSLLRFMVTKTSSKPVAFHASQV</sequence>
<dbReference type="GO" id="GO:0070181">
    <property type="term" value="F:small ribosomal subunit rRNA binding"/>
    <property type="evidence" value="ECO:0007669"/>
    <property type="project" value="TreeGrafter"/>
</dbReference>
<dbReference type="GO" id="GO:0006412">
    <property type="term" value="P:translation"/>
    <property type="evidence" value="ECO:0007669"/>
    <property type="project" value="InterPro"/>
</dbReference>
<dbReference type="GO" id="GO:0005737">
    <property type="term" value="C:cytoplasm"/>
    <property type="evidence" value="ECO:0007669"/>
    <property type="project" value="UniProtKB-ARBA"/>
</dbReference>
<dbReference type="GO" id="GO:0005840">
    <property type="term" value="C:ribosome"/>
    <property type="evidence" value="ECO:0007669"/>
    <property type="project" value="InterPro"/>
</dbReference>
<name>A0A830H7W2_9CHLO</name>
<reference evidence="2" key="1">
    <citation type="submission" date="2020-10" db="EMBL/GenBank/DDBJ databases">
        <title>Unveiling of a novel bifunctional photoreceptor, Dualchrome1, isolated from a cosmopolitan green alga.</title>
        <authorList>
            <person name="Suzuki S."/>
            <person name="Kawachi M."/>
        </authorList>
    </citation>
    <scope>NUCLEOTIDE SEQUENCE</scope>
    <source>
        <strain evidence="2">NIES 2893</strain>
    </source>
</reference>
<dbReference type="InterPro" id="IPR014717">
    <property type="entry name" value="Transl_elong_EF1B/ribsomal_bS6"/>
</dbReference>
<dbReference type="PANTHER" id="PTHR21011">
    <property type="entry name" value="MITOCHONDRIAL 28S RIBOSOMAL PROTEIN S6"/>
    <property type="match status" value="1"/>
</dbReference>
<dbReference type="InterPro" id="IPR035980">
    <property type="entry name" value="Ribosomal_bS6_sf"/>
</dbReference>
<evidence type="ECO:0000313" key="3">
    <source>
        <dbReference type="Proteomes" id="UP000660262"/>
    </source>
</evidence>
<evidence type="ECO:0008006" key="4">
    <source>
        <dbReference type="Google" id="ProtNLM"/>
    </source>
</evidence>
<keyword evidence="3" id="KW-1185">Reference proteome</keyword>
<dbReference type="CDD" id="cd15465">
    <property type="entry name" value="bS6_mito"/>
    <property type="match status" value="1"/>
</dbReference>
<dbReference type="InterPro" id="IPR020814">
    <property type="entry name" value="Ribosomal_S6_plastid/chlpt"/>
</dbReference>
<accession>A0A830H7W2</accession>